<dbReference type="GO" id="GO:0005737">
    <property type="term" value="C:cytoplasm"/>
    <property type="evidence" value="ECO:0007669"/>
    <property type="project" value="UniProtKB-SubCell"/>
</dbReference>
<evidence type="ECO:0000313" key="13">
    <source>
        <dbReference type="Proteomes" id="UP000009131"/>
    </source>
</evidence>
<keyword evidence="5" id="KW-0158">Chromosome</keyword>
<feature type="compositionally biased region" description="Polar residues" evidence="11">
    <location>
        <begin position="135"/>
        <end position="153"/>
    </location>
</feature>
<comment type="subcellular location">
    <subcellularLocation>
        <location evidence="1">Chromosome</location>
    </subcellularLocation>
    <subcellularLocation>
        <location evidence="2">Cytoplasm</location>
    </subcellularLocation>
</comment>
<accession>G7DYS8</accession>
<dbReference type="InParanoid" id="G7DYS8"/>
<name>G7DYS8_MIXOS</name>
<feature type="region of interest" description="Disordered" evidence="11">
    <location>
        <begin position="1"/>
        <end position="173"/>
    </location>
</feature>
<feature type="compositionally biased region" description="Low complexity" evidence="11">
    <location>
        <begin position="62"/>
        <end position="72"/>
    </location>
</feature>
<dbReference type="InterPro" id="IPR022816">
    <property type="entry name" value="Condensin_barren_su2"/>
</dbReference>
<dbReference type="PANTHER" id="PTHR13108:SF9">
    <property type="entry name" value="CONDENSIN COMPLEX SUBUNIT 2"/>
    <property type="match status" value="1"/>
</dbReference>
<feature type="compositionally biased region" description="Polar residues" evidence="11">
    <location>
        <begin position="40"/>
        <end position="52"/>
    </location>
</feature>
<dbReference type="Pfam" id="PF05786">
    <property type="entry name" value="Cnd2"/>
    <property type="match status" value="1"/>
</dbReference>
<dbReference type="OrthoDB" id="362021at2759"/>
<feature type="region of interest" description="Disordered" evidence="11">
    <location>
        <begin position="293"/>
        <end position="328"/>
    </location>
</feature>
<sequence length="906" mass="97262">MVRDVSRGVALPPARSAANKTRAKPARRILSDSEDEASDEQQASVASTSGSDSYGEASPRLSKPSKSVSAVVKGKRPAQAALGKRAPLEPVSLNRPPSRLETATRLPSISVSHTNGNVSSPQGVAKGKKRLSGRPSLSAQRRVSTAAGSSQADPTEASTSQVGSPSGSSAAIGMGQAPVHRVGALAAAAARRVASNVGSADTGPPLPSISVEVMNTNYEEWMKLATDNKINSSNTWAFALIDYFHDMSLLRNGPGDSSINFQKASCTLEGCIKIWTSRVDSVATETGKLLSGLADDASPSSLADQDDEAEEGDDQEGEGTNRRRKRAKRIAPTLADSYDKLKVKSFDLEFTVDPLFKKTSADFDEGGAAGILMNHLGCDEKLRVVFDSGDAAVDDQEQDESSEAAGKPHAEPSLQLDLTDLFSLLPPDLTDQGEFAGMSICPSMAAFKFSADDSLFDLSALKTALGANPSDALQSMAADLTSERGASLGPTMDFFDDYDGGGGGMSGPEGGADENDDGAHTSRANSQGPLEAFDPRTAPNERQVMLAMNERQGNNGDEMFDYFDHAFAKNWAGPEHWKMRRAPPPKRVVIADGEAKTKKDKASSLIDFFSPAPIASKKLFETSSASTTLPATRRKSKKTAARSRDDHTLPDDMQFNSRQLLRLFLKPRAEVTMRRHGSRIATVVTAAQKDTEEIDSDYWAKQASLNNAAQVGDDFDDADQGMPALPFESQFFHEPGYEPDEFDDLPMGMGDGAEGEIGADASIKEQGGDDLLAATQHEVKRVRPEFVEYSKKAKRVDVKKLKENIWKELNILPPLEAAPVGTVQPARTFDNVITGLRKTYPKDKMEEISTSFCFICLLHLANENGLNITSVKDDDDDEQLDDFAGNPDPTDAIIGGLQSLRISSQV</sequence>
<feature type="region of interest" description="Disordered" evidence="11">
    <location>
        <begin position="392"/>
        <end position="412"/>
    </location>
</feature>
<feature type="region of interest" description="Disordered" evidence="11">
    <location>
        <begin position="623"/>
        <end position="652"/>
    </location>
</feature>
<feature type="compositionally biased region" description="Acidic residues" evidence="11">
    <location>
        <begin position="304"/>
        <end position="317"/>
    </location>
</feature>
<organism evidence="12 13">
    <name type="scientific">Mixia osmundae (strain CBS 9802 / IAM 14324 / JCM 22182 / KY 12970)</name>
    <dbReference type="NCBI Taxonomy" id="764103"/>
    <lineage>
        <taxon>Eukaryota</taxon>
        <taxon>Fungi</taxon>
        <taxon>Dikarya</taxon>
        <taxon>Basidiomycota</taxon>
        <taxon>Pucciniomycotina</taxon>
        <taxon>Mixiomycetes</taxon>
        <taxon>Mixiales</taxon>
        <taxon>Mixiaceae</taxon>
        <taxon>Mixia</taxon>
    </lineage>
</organism>
<feature type="compositionally biased region" description="Low complexity" evidence="11">
    <location>
        <begin position="157"/>
        <end position="173"/>
    </location>
</feature>
<keyword evidence="10" id="KW-0131">Cell cycle</keyword>
<dbReference type="GO" id="GO:0003682">
    <property type="term" value="F:chromatin binding"/>
    <property type="evidence" value="ECO:0007669"/>
    <property type="project" value="TreeGrafter"/>
</dbReference>
<evidence type="ECO:0000256" key="3">
    <source>
        <dbReference type="ARBA" id="ARBA00009471"/>
    </source>
</evidence>
<evidence type="ECO:0000256" key="7">
    <source>
        <dbReference type="ARBA" id="ARBA00022618"/>
    </source>
</evidence>
<feature type="compositionally biased region" description="Basic residues" evidence="11">
    <location>
        <begin position="632"/>
        <end position="641"/>
    </location>
</feature>
<keyword evidence="9" id="KW-0226">DNA condensation</keyword>
<dbReference type="RefSeq" id="XP_014570217.1">
    <property type="nucleotide sequence ID" value="XM_014714731.1"/>
</dbReference>
<evidence type="ECO:0000256" key="2">
    <source>
        <dbReference type="ARBA" id="ARBA00004496"/>
    </source>
</evidence>
<reference evidence="12 13" key="1">
    <citation type="journal article" date="2011" name="J. Gen. Appl. Microbiol.">
        <title>Draft genome sequencing of the enigmatic basidiomycete Mixia osmundae.</title>
        <authorList>
            <person name="Nishida H."/>
            <person name="Nagatsuka Y."/>
            <person name="Sugiyama J."/>
        </authorList>
    </citation>
    <scope>NUCLEOTIDE SEQUENCE [LARGE SCALE GENOMIC DNA]</scope>
    <source>
        <strain evidence="13">CBS 9802 / IAM 14324 / JCM 22182 / KY 12970</strain>
    </source>
</reference>
<proteinExistence type="inferred from homology"/>
<keyword evidence="8" id="KW-0498">Mitosis</keyword>
<dbReference type="GO" id="GO:0051301">
    <property type="term" value="P:cell division"/>
    <property type="evidence" value="ECO:0007669"/>
    <property type="project" value="UniProtKB-KW"/>
</dbReference>
<evidence type="ECO:0000256" key="9">
    <source>
        <dbReference type="ARBA" id="ARBA00023067"/>
    </source>
</evidence>
<dbReference type="Proteomes" id="UP000009131">
    <property type="component" value="Unassembled WGS sequence"/>
</dbReference>
<reference evidence="12 13" key="2">
    <citation type="journal article" date="2012" name="Open Biol.">
        <title>Characteristics of nucleosomes and linker DNA regions on the genome of the basidiomycete Mixia osmundae revealed by mono- and dinucleosome mapping.</title>
        <authorList>
            <person name="Nishida H."/>
            <person name="Kondo S."/>
            <person name="Matsumoto T."/>
            <person name="Suzuki Y."/>
            <person name="Yoshikawa H."/>
            <person name="Taylor T.D."/>
            <person name="Sugiyama J."/>
        </authorList>
    </citation>
    <scope>NUCLEOTIDE SEQUENCE [LARGE SCALE GENOMIC DNA]</scope>
    <source>
        <strain evidence="13">CBS 9802 / IAM 14324 / JCM 22182 / KY 12970</strain>
    </source>
</reference>
<evidence type="ECO:0000256" key="1">
    <source>
        <dbReference type="ARBA" id="ARBA00004286"/>
    </source>
</evidence>
<dbReference type="eggNOG" id="KOG2328">
    <property type="taxonomic scope" value="Eukaryota"/>
</dbReference>
<dbReference type="STRING" id="764103.G7DYS8"/>
<keyword evidence="13" id="KW-1185">Reference proteome</keyword>
<evidence type="ECO:0000313" key="12">
    <source>
        <dbReference type="EMBL" id="GAA95738.1"/>
    </source>
</evidence>
<dbReference type="GO" id="GO:0007076">
    <property type="term" value="P:mitotic chromosome condensation"/>
    <property type="evidence" value="ECO:0007669"/>
    <property type="project" value="InterPro"/>
</dbReference>
<evidence type="ECO:0000256" key="5">
    <source>
        <dbReference type="ARBA" id="ARBA00022454"/>
    </source>
</evidence>
<keyword evidence="6" id="KW-0963">Cytoplasm</keyword>
<dbReference type="FunCoup" id="G7DYS8">
    <property type="interactions" value="517"/>
</dbReference>
<protein>
    <recommendedName>
        <fullName evidence="4">Condensin complex subunit 2</fullName>
    </recommendedName>
</protein>
<dbReference type="GO" id="GO:0000796">
    <property type="term" value="C:condensin complex"/>
    <property type="evidence" value="ECO:0007669"/>
    <property type="project" value="InterPro"/>
</dbReference>
<dbReference type="PANTHER" id="PTHR13108">
    <property type="entry name" value="CONDENSIN COMPLEX SUBUNIT 2"/>
    <property type="match status" value="1"/>
</dbReference>
<keyword evidence="7" id="KW-0132">Cell division</keyword>
<dbReference type="OMA" id="FRKTCAD"/>
<comment type="caution">
    <text evidence="12">The sequence shown here is derived from an EMBL/GenBank/DDBJ whole genome shotgun (WGS) entry which is preliminary data.</text>
</comment>
<dbReference type="EMBL" id="BABT02000062">
    <property type="protein sequence ID" value="GAA95738.1"/>
    <property type="molecule type" value="Genomic_DNA"/>
</dbReference>
<evidence type="ECO:0000256" key="8">
    <source>
        <dbReference type="ARBA" id="ARBA00022776"/>
    </source>
</evidence>
<feature type="compositionally biased region" description="Acidic residues" evidence="11">
    <location>
        <begin position="392"/>
        <end position="402"/>
    </location>
</feature>
<evidence type="ECO:0000256" key="4">
    <source>
        <dbReference type="ARBA" id="ARBA00016065"/>
    </source>
</evidence>
<dbReference type="HOGENOM" id="CLU_010510_0_0_1"/>
<feature type="compositionally biased region" description="Polar residues" evidence="11">
    <location>
        <begin position="105"/>
        <end position="122"/>
    </location>
</feature>
<evidence type="ECO:0000256" key="6">
    <source>
        <dbReference type="ARBA" id="ARBA00022490"/>
    </source>
</evidence>
<evidence type="ECO:0000256" key="10">
    <source>
        <dbReference type="ARBA" id="ARBA00023306"/>
    </source>
</evidence>
<dbReference type="AlphaFoldDB" id="G7DYS8"/>
<feature type="compositionally biased region" description="Gly residues" evidence="11">
    <location>
        <begin position="500"/>
        <end position="510"/>
    </location>
</feature>
<comment type="similarity">
    <text evidence="3">Belongs to the CND2 (condensin subunit 2) family.</text>
</comment>
<feature type="region of interest" description="Disordered" evidence="11">
    <location>
        <begin position="497"/>
        <end position="537"/>
    </location>
</feature>
<evidence type="ECO:0000256" key="11">
    <source>
        <dbReference type="SAM" id="MobiDB-lite"/>
    </source>
</evidence>
<gene>
    <name evidence="12" type="primary">Mo02395</name>
    <name evidence="12" type="ORF">E5Q_02395</name>
</gene>